<comment type="subcellular location">
    <subcellularLocation>
        <location evidence="1">Membrane</location>
        <topology evidence="1">Multi-pass membrane protein</topology>
    </subcellularLocation>
</comment>
<dbReference type="EMBL" id="NJHN03000077">
    <property type="protein sequence ID" value="KAH9417468.1"/>
    <property type="molecule type" value="Genomic_DNA"/>
</dbReference>
<evidence type="ECO:0000256" key="1">
    <source>
        <dbReference type="ARBA" id="ARBA00004141"/>
    </source>
</evidence>
<keyword evidence="5 8" id="KW-0472">Membrane</keyword>
<dbReference type="Pfam" id="PF13897">
    <property type="entry name" value="GOLD_2"/>
    <property type="match status" value="1"/>
</dbReference>
<dbReference type="SMART" id="SM01417">
    <property type="entry name" value="Solute_trans_a"/>
    <property type="match status" value="1"/>
</dbReference>
<dbReference type="Pfam" id="PF03619">
    <property type="entry name" value="Solute_trans_a"/>
    <property type="match status" value="1"/>
</dbReference>
<dbReference type="InterPro" id="IPR035984">
    <property type="entry name" value="Acyl-CoA-binding_sf"/>
</dbReference>
<evidence type="ECO:0000313" key="11">
    <source>
        <dbReference type="EMBL" id="KAH9417468.1"/>
    </source>
</evidence>
<accession>A0ABQ8J4M5</accession>
<dbReference type="Gene3D" id="1.20.80.10">
    <property type="match status" value="1"/>
</dbReference>
<dbReference type="Proteomes" id="UP000887458">
    <property type="component" value="Unassembled WGS sequence"/>
</dbReference>
<keyword evidence="4" id="KW-0007">Acetylation</keyword>
<feature type="coiled-coil region" evidence="6">
    <location>
        <begin position="541"/>
        <end position="597"/>
    </location>
</feature>
<feature type="transmembrane region" description="Helical" evidence="8">
    <location>
        <begin position="92"/>
        <end position="114"/>
    </location>
</feature>
<evidence type="ECO:0000256" key="5">
    <source>
        <dbReference type="ARBA" id="ARBA00023136"/>
    </source>
</evidence>
<dbReference type="SUPFAM" id="SSF47027">
    <property type="entry name" value="Acyl-CoA binding protein"/>
    <property type="match status" value="1"/>
</dbReference>
<dbReference type="PANTHER" id="PTHR22973:SF12">
    <property type="entry name" value="LD35087P"/>
    <property type="match status" value="1"/>
</dbReference>
<evidence type="ECO:0000256" key="3">
    <source>
        <dbReference type="ARBA" id="ARBA00022989"/>
    </source>
</evidence>
<dbReference type="SUPFAM" id="SSF101576">
    <property type="entry name" value="Supernatant protein factor (SPF), C-terminal domain"/>
    <property type="match status" value="1"/>
</dbReference>
<evidence type="ECO:0000256" key="2">
    <source>
        <dbReference type="ARBA" id="ARBA00022692"/>
    </source>
</evidence>
<evidence type="ECO:0008006" key="13">
    <source>
        <dbReference type="Google" id="ProtNLM"/>
    </source>
</evidence>
<name>A0ABQ8J4M5_DERPT</name>
<comment type="caution">
    <text evidence="11">The sequence shown here is derived from an EMBL/GenBank/DDBJ whole genome shotgun (WGS) entry which is preliminary data.</text>
</comment>
<feature type="compositionally biased region" description="Polar residues" evidence="7">
    <location>
        <begin position="393"/>
        <end position="413"/>
    </location>
</feature>
<feature type="region of interest" description="Disordered" evidence="7">
    <location>
        <begin position="644"/>
        <end position="689"/>
    </location>
</feature>
<feature type="domain" description="ACB" evidence="10">
    <location>
        <begin position="445"/>
        <end position="536"/>
    </location>
</feature>
<feature type="transmembrane region" description="Helical" evidence="8">
    <location>
        <begin position="187"/>
        <end position="209"/>
    </location>
</feature>
<dbReference type="InterPro" id="IPR005178">
    <property type="entry name" value="Ostalpha/TMEM184C"/>
</dbReference>
<dbReference type="PROSITE" id="PS51228">
    <property type="entry name" value="ACB_2"/>
    <property type="match status" value="1"/>
</dbReference>
<gene>
    <name evidence="11" type="ORF">DERP_007466</name>
</gene>
<evidence type="ECO:0000256" key="8">
    <source>
        <dbReference type="SAM" id="Phobius"/>
    </source>
</evidence>
<keyword evidence="12" id="KW-1185">Reference proteome</keyword>
<dbReference type="Gene3D" id="2.60.120.680">
    <property type="entry name" value="GOLD domain"/>
    <property type="match status" value="1"/>
</dbReference>
<dbReference type="PROSITE" id="PS50866">
    <property type="entry name" value="GOLD"/>
    <property type="match status" value="1"/>
</dbReference>
<feature type="transmembrane region" description="Helical" evidence="8">
    <location>
        <begin position="221"/>
        <end position="244"/>
    </location>
</feature>
<keyword evidence="3 8" id="KW-1133">Transmembrane helix</keyword>
<dbReference type="PANTHER" id="PTHR22973">
    <property type="entry name" value="LD35087P"/>
    <property type="match status" value="1"/>
</dbReference>
<feature type="region of interest" description="Disordered" evidence="7">
    <location>
        <begin position="813"/>
        <end position="856"/>
    </location>
</feature>
<feature type="compositionally biased region" description="Acidic residues" evidence="7">
    <location>
        <begin position="817"/>
        <end position="827"/>
    </location>
</feature>
<organism evidence="11 12">
    <name type="scientific">Dermatophagoides pteronyssinus</name>
    <name type="common">European house dust mite</name>
    <dbReference type="NCBI Taxonomy" id="6956"/>
    <lineage>
        <taxon>Eukaryota</taxon>
        <taxon>Metazoa</taxon>
        <taxon>Ecdysozoa</taxon>
        <taxon>Arthropoda</taxon>
        <taxon>Chelicerata</taxon>
        <taxon>Arachnida</taxon>
        <taxon>Acari</taxon>
        <taxon>Acariformes</taxon>
        <taxon>Sarcoptiformes</taxon>
        <taxon>Astigmata</taxon>
        <taxon>Psoroptidia</taxon>
        <taxon>Analgoidea</taxon>
        <taxon>Pyroglyphidae</taxon>
        <taxon>Dermatophagoidinae</taxon>
        <taxon>Dermatophagoides</taxon>
    </lineage>
</organism>
<dbReference type="InterPro" id="IPR036598">
    <property type="entry name" value="GOLD_dom_sf"/>
</dbReference>
<protein>
    <recommendedName>
        <fullName evidence="13">Golgi resident protein GCP60-like</fullName>
    </recommendedName>
</protein>
<feature type="region of interest" description="Disordered" evidence="7">
    <location>
        <begin position="377"/>
        <end position="437"/>
    </location>
</feature>
<dbReference type="InterPro" id="IPR014352">
    <property type="entry name" value="FERM/acyl-CoA-bd_prot_sf"/>
</dbReference>
<proteinExistence type="predicted"/>
<evidence type="ECO:0000256" key="6">
    <source>
        <dbReference type="SAM" id="Coils"/>
    </source>
</evidence>
<feature type="region of interest" description="Disordered" evidence="7">
    <location>
        <begin position="702"/>
        <end position="738"/>
    </location>
</feature>
<keyword evidence="2 8" id="KW-0812">Transmembrane</keyword>
<reference evidence="11 12" key="2">
    <citation type="journal article" date="2022" name="Mol. Biol. Evol.">
        <title>Comparative Genomics Reveals Insights into the Divergent Evolution of Astigmatic Mites and Household Pest Adaptations.</title>
        <authorList>
            <person name="Xiong Q."/>
            <person name="Wan A.T."/>
            <person name="Liu X."/>
            <person name="Fung C.S."/>
            <person name="Xiao X."/>
            <person name="Malainual N."/>
            <person name="Hou J."/>
            <person name="Wang L."/>
            <person name="Wang M."/>
            <person name="Yang K.Y."/>
            <person name="Cui Y."/>
            <person name="Leung E.L."/>
            <person name="Nong W."/>
            <person name="Shin S.K."/>
            <person name="Au S.W."/>
            <person name="Jeong K.Y."/>
            <person name="Chew F.T."/>
            <person name="Hui J.H."/>
            <person name="Leung T.F."/>
            <person name="Tungtrongchitr A."/>
            <person name="Zhong N."/>
            <person name="Liu Z."/>
            <person name="Tsui S.K."/>
        </authorList>
    </citation>
    <scope>NUCLEOTIDE SEQUENCE [LARGE SCALE GENOMIC DNA]</scope>
    <source>
        <strain evidence="11">Derp</strain>
    </source>
</reference>
<sequence length="916" mass="104836">MAELFSSTQLPPTISTMSSSLLPSLTGGGSNGGGISAAAKNITQFVEHPGIFLQSSSAKIIAGIFAWTALCITCHQIYQHLKYYTMPSEQRWIVRILFIVPIYGLDSWFSLLFFRDNYYVYFDSVRDWYEAFVIYNFLSLCYEYLGGEGNIMSEIRGKPIRSSWYYGTCCLTGKTYSIGFLRFCKQATLQFCAVKPIMSFAVLILQSFGKYHDGDWRADSGYLYITMIYNISVSLALYGLLLFYHATRDLLSPFDPVWKFLTVKSVIFLSFWQGVILAIFEQADIISPVFTWEGQKASAGTVSAGYQNFLICIEMFFASLALRYAFPHGIYKGNYSTDTHGRSVTMQSISSSLKETMNPRDIMNDAIHNFHPNYQQYTQYSSKPDTNHHHHQYGSSSSPKTNNGGSGGESTIKSPIINDSNTNNNYNSVDNNNNKNITDEWPYDEKDLFKIALNFFKENEGKAFHPSYDQRNMLVALTLQEKYGKFNEGKAIPLGALDFVGHDRRNAWISLATMSSDEARQQFIQLLDNLCPFFRSYLIAVRCDIEEKQRKQLELEELNRKQLEQQEKFRVEEEARLKEEENRKQNEKQKLVIKELLNRQTINQFTIYAQQQYPDSEELQQQLIKQLQEQHYQQYIEQMMMEQQQQQNGQLSSSSILNTNNNPVLNVVDNGDSTENNHHHQESSNLAKLSLNGDHNNIIDEINLSSTSMPNEDQDDGDGEDDEEESDDDDSLSRQINNASMWTRKDLVAFKDSVQSEGGHGIIKVGHGEIATIRVPTHDDGSCIFWEFATDHYDIGFGLFFEWNSSPDSQVSVYFSDSEDDEEEEQEPSTTGHDVEKGTNRIVNSRPSSCRHVDGDGNHPPISAIIPIYRRDSHEEVFAGSHIYPGKGVYLLKFDNSYSLWRSKTLYYRVYYTKEP</sequence>
<dbReference type="Pfam" id="PF00887">
    <property type="entry name" value="ACBP"/>
    <property type="match status" value="1"/>
</dbReference>
<feature type="compositionally biased region" description="Acidic residues" evidence="7">
    <location>
        <begin position="712"/>
        <end position="730"/>
    </location>
</feature>
<keyword evidence="6" id="KW-0175">Coiled coil</keyword>
<evidence type="ECO:0000259" key="10">
    <source>
        <dbReference type="PROSITE" id="PS51228"/>
    </source>
</evidence>
<dbReference type="InterPro" id="IPR052269">
    <property type="entry name" value="Golgi-PI4KB_interaction"/>
</dbReference>
<feature type="domain" description="GOLD" evidence="9">
    <location>
        <begin position="747"/>
        <end position="912"/>
    </location>
</feature>
<evidence type="ECO:0000259" key="9">
    <source>
        <dbReference type="PROSITE" id="PS50866"/>
    </source>
</evidence>
<evidence type="ECO:0000256" key="7">
    <source>
        <dbReference type="SAM" id="MobiDB-lite"/>
    </source>
</evidence>
<dbReference type="InterPro" id="IPR009038">
    <property type="entry name" value="GOLD_dom"/>
</dbReference>
<feature type="transmembrane region" description="Helical" evidence="8">
    <location>
        <begin position="60"/>
        <end position="80"/>
    </location>
</feature>
<feature type="compositionally biased region" description="Low complexity" evidence="7">
    <location>
        <begin position="644"/>
        <end position="670"/>
    </location>
</feature>
<feature type="transmembrane region" description="Helical" evidence="8">
    <location>
        <begin position="256"/>
        <end position="280"/>
    </location>
</feature>
<feature type="compositionally biased region" description="Low complexity" evidence="7">
    <location>
        <begin position="418"/>
        <end position="436"/>
    </location>
</feature>
<reference evidence="11 12" key="1">
    <citation type="journal article" date="2018" name="J. Allergy Clin. Immunol.">
        <title>High-quality assembly of Dermatophagoides pteronyssinus genome and transcriptome reveals a wide range of novel allergens.</title>
        <authorList>
            <person name="Liu X.Y."/>
            <person name="Yang K.Y."/>
            <person name="Wang M.Q."/>
            <person name="Kwok J.S."/>
            <person name="Zeng X."/>
            <person name="Yang Z."/>
            <person name="Xiao X.J."/>
            <person name="Lau C.P."/>
            <person name="Li Y."/>
            <person name="Huang Z.M."/>
            <person name="Ba J.G."/>
            <person name="Yim A.K."/>
            <person name="Ouyang C.Y."/>
            <person name="Ngai S.M."/>
            <person name="Chan T.F."/>
            <person name="Leung E.L."/>
            <person name="Liu L."/>
            <person name="Liu Z.G."/>
            <person name="Tsui S.K."/>
        </authorList>
    </citation>
    <scope>NUCLEOTIDE SEQUENCE [LARGE SCALE GENOMIC DNA]</scope>
    <source>
        <strain evidence="11">Derp</strain>
    </source>
</reference>
<dbReference type="InterPro" id="IPR000582">
    <property type="entry name" value="Acyl-CoA-binding_protein"/>
</dbReference>
<evidence type="ECO:0000313" key="12">
    <source>
        <dbReference type="Proteomes" id="UP000887458"/>
    </source>
</evidence>
<evidence type="ECO:0000256" key="4">
    <source>
        <dbReference type="ARBA" id="ARBA00022990"/>
    </source>
</evidence>